<organism evidence="1 2">
    <name type="scientific">Lachancea thermotolerans (strain ATCC 56472 / CBS 6340 / NRRL Y-8284)</name>
    <name type="common">Yeast</name>
    <name type="synonym">Kluyveromyces thermotolerans</name>
    <dbReference type="NCBI Taxonomy" id="559295"/>
    <lineage>
        <taxon>Eukaryota</taxon>
        <taxon>Fungi</taxon>
        <taxon>Dikarya</taxon>
        <taxon>Ascomycota</taxon>
        <taxon>Saccharomycotina</taxon>
        <taxon>Saccharomycetes</taxon>
        <taxon>Saccharomycetales</taxon>
        <taxon>Saccharomycetaceae</taxon>
        <taxon>Lachancea</taxon>
    </lineage>
</organism>
<dbReference type="FunCoup" id="C5DG00">
    <property type="interactions" value="86"/>
</dbReference>
<dbReference type="Gene3D" id="1.25.40.10">
    <property type="entry name" value="Tetratricopeptide repeat domain"/>
    <property type="match status" value="1"/>
</dbReference>
<dbReference type="KEGG" id="lth:KLTH0D01298g"/>
<dbReference type="eggNOG" id="ENOG502QW5R">
    <property type="taxonomic scope" value="Eukaryota"/>
</dbReference>
<evidence type="ECO:0000313" key="2">
    <source>
        <dbReference type="Proteomes" id="UP000002036"/>
    </source>
</evidence>
<keyword evidence="2" id="KW-1185">Reference proteome</keyword>
<dbReference type="OrthoDB" id="4061195at2759"/>
<evidence type="ECO:0000313" key="1">
    <source>
        <dbReference type="EMBL" id="CAR22342.1"/>
    </source>
</evidence>
<proteinExistence type="predicted"/>
<dbReference type="OMA" id="WVKYLET"/>
<dbReference type="InParanoid" id="C5DG00"/>
<protein>
    <submittedName>
        <fullName evidence="1">KLTH0D01298p</fullName>
    </submittedName>
</protein>
<reference evidence="1 2" key="1">
    <citation type="journal article" date="2009" name="Genome Res.">
        <title>Comparative genomics of protoploid Saccharomycetaceae.</title>
        <authorList>
            <consortium name="The Genolevures Consortium"/>
            <person name="Souciet J.-L."/>
            <person name="Dujon B."/>
            <person name="Gaillardin C."/>
            <person name="Johnston M."/>
            <person name="Baret P.V."/>
            <person name="Cliften P."/>
            <person name="Sherman D.J."/>
            <person name="Weissenbach J."/>
            <person name="Westhof E."/>
            <person name="Wincker P."/>
            <person name="Jubin C."/>
            <person name="Poulain J."/>
            <person name="Barbe V."/>
            <person name="Segurens B."/>
            <person name="Artiguenave F."/>
            <person name="Anthouard V."/>
            <person name="Vacherie B."/>
            <person name="Val M.-E."/>
            <person name="Fulton R.S."/>
            <person name="Minx P."/>
            <person name="Wilson R."/>
            <person name="Durrens P."/>
            <person name="Jean G."/>
            <person name="Marck C."/>
            <person name="Martin T."/>
            <person name="Nikolski M."/>
            <person name="Rolland T."/>
            <person name="Seret M.-L."/>
            <person name="Casaregola S."/>
            <person name="Despons L."/>
            <person name="Fairhead C."/>
            <person name="Fischer G."/>
            <person name="Lafontaine I."/>
            <person name="Leh V."/>
            <person name="Lemaire M."/>
            <person name="de Montigny J."/>
            <person name="Neuveglise C."/>
            <person name="Thierry A."/>
            <person name="Blanc-Lenfle I."/>
            <person name="Bleykasten C."/>
            <person name="Diffels J."/>
            <person name="Fritsch E."/>
            <person name="Frangeul L."/>
            <person name="Goeffon A."/>
            <person name="Jauniaux N."/>
            <person name="Kachouri-Lafond R."/>
            <person name="Payen C."/>
            <person name="Potier S."/>
            <person name="Pribylova L."/>
            <person name="Ozanne C."/>
            <person name="Richard G.-F."/>
            <person name="Sacerdot C."/>
            <person name="Straub M.-L."/>
            <person name="Talla E."/>
        </authorList>
    </citation>
    <scope>NUCLEOTIDE SEQUENCE [LARGE SCALE GENOMIC DNA]</scope>
    <source>
        <strain evidence="2">ATCC 56472 / CBS 6340 / NRRL Y-8284</strain>
    </source>
</reference>
<dbReference type="InterPro" id="IPR011990">
    <property type="entry name" value="TPR-like_helical_dom_sf"/>
</dbReference>
<dbReference type="AlphaFoldDB" id="C5DG00"/>
<dbReference type="EMBL" id="CU928168">
    <property type="protein sequence ID" value="CAR22342.1"/>
    <property type="molecule type" value="Genomic_DNA"/>
</dbReference>
<dbReference type="RefSeq" id="XP_002552780.1">
    <property type="nucleotide sequence ID" value="XM_002552734.1"/>
</dbReference>
<dbReference type="HOGENOM" id="CLU_398067_0_0_1"/>
<accession>C5DG00</accession>
<sequence length="684" mass="76388">MIPRSIKSNSALSIRARLRARWNSSAAAPAPAVHPVSQLSREVSKELTDRRSSLAAFDLFKTKVNDLSQTLSNSQYTLQRSFGLNSALTQLLQASKAELAGRAGSGGPAADSGRQLPPDPFEILTVMCEYGLARDAHFQVVLEHLVAANRPQEVLGLWVKYLETLAENPKAVTYGSHHANNVALASVGYLQLPGNSPKLAELAQILNLAEKEDQIPILRIRYLVDTLKLGSAVRSSVIENFGALLLEFSHACQAEFRRQLLSMEQVADLQKLFTALTSAAEKSSQGLDASNVALFMDAFIGCKKPQQAIKCFNVAKEKNCVGEPVKNSLLIAVANLPVYGKDMRDQKAKRIEAVWNSYISEAPEKISVSSYTALLAALGESRNFNKLQQLWSSEIPKELKSDQDLLETHLLFQCYKRDFSFEKMRDQIPEKLRSIKLANEILFKMAQEKVPENVITEFYRQQFVDASAPLKPDSKSLALKMYINFLYTKDPEFQFMKSISKSKNDVNTTNLIFKRFVEFCPDIEITKKLFDEIKYPLDSRKYGYMITAESRAGDITACEEIFKKFVQETKNPSTITRAILDPIVDAACEQCVAEKSAASLEKAHIYATFAKKAQKMLSFQSASKIIHTLALLVRSLDGKLSPQQDEAVKKLLEDVHSVKNFSPSTRDLETLTRHKVSLPDGMQQ</sequence>
<dbReference type="Proteomes" id="UP000002036">
    <property type="component" value="Chromosome D"/>
</dbReference>
<gene>
    <name evidence="1" type="ordered locus">KLTH0D01298g</name>
</gene>
<dbReference type="GeneID" id="8295000"/>
<name>C5DG00_LACTC</name>